<accession>A0ABW0RDX0</accession>
<keyword evidence="2" id="KW-1185">Reference proteome</keyword>
<comment type="caution">
    <text evidence="1">The sequence shown here is derived from an EMBL/GenBank/DDBJ whole genome shotgun (WGS) entry which is preliminary data.</text>
</comment>
<proteinExistence type="predicted"/>
<evidence type="ECO:0000313" key="1">
    <source>
        <dbReference type="EMBL" id="MFC5542793.1"/>
    </source>
</evidence>
<evidence type="ECO:0000313" key="2">
    <source>
        <dbReference type="Proteomes" id="UP001595978"/>
    </source>
</evidence>
<name>A0ABW0RDX0_9BACL</name>
<sequence length="64" mass="6980">MSCYIRNLIRNDMNGTIPNNSVDALAQAIADKLGAVQVIANAEKPTDDESPIGFEEKSIIDQLF</sequence>
<dbReference type="RefSeq" id="WP_390310223.1">
    <property type="nucleotide sequence ID" value="NZ_JBHSNQ010000181.1"/>
</dbReference>
<organism evidence="1 2">
    <name type="scientific">Ureibacillus suwonensis</name>
    <dbReference type="NCBI Taxonomy" id="313007"/>
    <lineage>
        <taxon>Bacteria</taxon>
        <taxon>Bacillati</taxon>
        <taxon>Bacillota</taxon>
        <taxon>Bacilli</taxon>
        <taxon>Bacillales</taxon>
        <taxon>Caryophanaceae</taxon>
        <taxon>Ureibacillus</taxon>
    </lineage>
</organism>
<gene>
    <name evidence="1" type="ORF">ACFPOH_13870</name>
</gene>
<dbReference type="Proteomes" id="UP001595978">
    <property type="component" value="Unassembled WGS sequence"/>
</dbReference>
<reference evidence="2" key="1">
    <citation type="journal article" date="2019" name="Int. J. Syst. Evol. Microbiol.">
        <title>The Global Catalogue of Microorganisms (GCM) 10K type strain sequencing project: providing services to taxonomists for standard genome sequencing and annotation.</title>
        <authorList>
            <consortium name="The Broad Institute Genomics Platform"/>
            <consortium name="The Broad Institute Genome Sequencing Center for Infectious Disease"/>
            <person name="Wu L."/>
            <person name="Ma J."/>
        </authorList>
    </citation>
    <scope>NUCLEOTIDE SEQUENCE [LARGE SCALE GENOMIC DNA]</scope>
    <source>
        <strain evidence="2">CCUG 56331</strain>
    </source>
</reference>
<dbReference type="EMBL" id="JBHSNQ010000181">
    <property type="protein sequence ID" value="MFC5542793.1"/>
    <property type="molecule type" value="Genomic_DNA"/>
</dbReference>
<protein>
    <submittedName>
        <fullName evidence="1">Uncharacterized protein</fullName>
    </submittedName>
</protein>